<name>A0A1L7XT77_9HELO</name>
<dbReference type="OrthoDB" id="2143914at2759"/>
<keyword evidence="3" id="KW-1185">Reference proteome</keyword>
<accession>A0A1L7XT77</accession>
<evidence type="ECO:0000256" key="1">
    <source>
        <dbReference type="SAM" id="MobiDB-lite"/>
    </source>
</evidence>
<evidence type="ECO:0000313" key="2">
    <source>
        <dbReference type="EMBL" id="CZR68232.1"/>
    </source>
</evidence>
<sequence length="281" mass="31144">MLKSGSVRSVAVRTNTFMDPPDASTQNSEATVHQEHLSQIALEYVAIRHGAFPQNIYWMKVQMKLGLKDIIYFITSQMVQSDPDQKVRASQFLHECWRRKFIPIRAKPPSIPENPDTADSPGPSTRSVKALKPVVQPEIVQPFRKLPPPPQTMSAPPKVVCGSSHRHGPWSQAEDEAWLLCATLDFPDNASTAPSLISDMDSLASSSPHLYTPSASVSPSMGEGGRKPHFPVLHLSTNDFSSGKLQPLYDSNSFQQQHAASSSEYMFPKIEDHCYQTSTTE</sequence>
<dbReference type="EMBL" id="FJOG01000052">
    <property type="protein sequence ID" value="CZR68232.1"/>
    <property type="molecule type" value="Genomic_DNA"/>
</dbReference>
<dbReference type="Proteomes" id="UP000184330">
    <property type="component" value="Unassembled WGS sequence"/>
</dbReference>
<feature type="region of interest" description="Disordered" evidence="1">
    <location>
        <begin position="13"/>
        <end position="32"/>
    </location>
</feature>
<proteinExistence type="predicted"/>
<organism evidence="2 3">
    <name type="scientific">Phialocephala subalpina</name>
    <dbReference type="NCBI Taxonomy" id="576137"/>
    <lineage>
        <taxon>Eukaryota</taxon>
        <taxon>Fungi</taxon>
        <taxon>Dikarya</taxon>
        <taxon>Ascomycota</taxon>
        <taxon>Pezizomycotina</taxon>
        <taxon>Leotiomycetes</taxon>
        <taxon>Helotiales</taxon>
        <taxon>Mollisiaceae</taxon>
        <taxon>Phialocephala</taxon>
        <taxon>Phialocephala fortinii species complex</taxon>
    </lineage>
</organism>
<dbReference type="AlphaFoldDB" id="A0A1L7XT77"/>
<protein>
    <submittedName>
        <fullName evidence="2">Uncharacterized protein</fullName>
    </submittedName>
</protein>
<reference evidence="2 3" key="1">
    <citation type="submission" date="2016-03" db="EMBL/GenBank/DDBJ databases">
        <authorList>
            <person name="Ploux O."/>
        </authorList>
    </citation>
    <scope>NUCLEOTIDE SEQUENCE [LARGE SCALE GENOMIC DNA]</scope>
    <source>
        <strain evidence="2 3">UAMH 11012</strain>
    </source>
</reference>
<feature type="compositionally biased region" description="Polar residues" evidence="1">
    <location>
        <begin position="13"/>
        <end position="31"/>
    </location>
</feature>
<feature type="region of interest" description="Disordered" evidence="1">
    <location>
        <begin position="107"/>
        <end position="128"/>
    </location>
</feature>
<gene>
    <name evidence="2" type="ORF">PAC_18131</name>
</gene>
<evidence type="ECO:0000313" key="3">
    <source>
        <dbReference type="Proteomes" id="UP000184330"/>
    </source>
</evidence>